<organism evidence="1 2">
    <name type="scientific">Austropuccinia psidii MF-1</name>
    <dbReference type="NCBI Taxonomy" id="1389203"/>
    <lineage>
        <taxon>Eukaryota</taxon>
        <taxon>Fungi</taxon>
        <taxon>Dikarya</taxon>
        <taxon>Basidiomycota</taxon>
        <taxon>Pucciniomycotina</taxon>
        <taxon>Pucciniomycetes</taxon>
        <taxon>Pucciniales</taxon>
        <taxon>Sphaerophragmiaceae</taxon>
        <taxon>Austropuccinia</taxon>
    </lineage>
</organism>
<dbReference type="Proteomes" id="UP000765509">
    <property type="component" value="Unassembled WGS sequence"/>
</dbReference>
<proteinExistence type="predicted"/>
<accession>A0A9Q3K2U7</accession>
<name>A0A9Q3K2U7_9BASI</name>
<gene>
    <name evidence="1" type="ORF">O181_112671</name>
</gene>
<reference evidence="1" key="1">
    <citation type="submission" date="2021-03" db="EMBL/GenBank/DDBJ databases">
        <title>Draft genome sequence of rust myrtle Austropuccinia psidii MF-1, a brazilian biotype.</title>
        <authorList>
            <person name="Quecine M.C."/>
            <person name="Pachon D.M.R."/>
            <person name="Bonatelli M.L."/>
            <person name="Correr F.H."/>
            <person name="Franceschini L.M."/>
            <person name="Leite T.F."/>
            <person name="Margarido G.R.A."/>
            <person name="Almeida C.A."/>
            <person name="Ferrarezi J.A."/>
            <person name="Labate C.A."/>
        </authorList>
    </citation>
    <scope>NUCLEOTIDE SEQUENCE</scope>
    <source>
        <strain evidence="1">MF-1</strain>
    </source>
</reference>
<evidence type="ECO:0000313" key="2">
    <source>
        <dbReference type="Proteomes" id="UP000765509"/>
    </source>
</evidence>
<sequence>MKQRFIPTKHFIYQPFKNWLARFLQWAGIMEILPQPQHSKLPKVPPNVTSGMDWSGDASMALEIFTTPHSSPFLVPWPSPFMWTGLMHMESQPGCPALDLSYSFVLVSPQVKD</sequence>
<dbReference type="EMBL" id="AVOT02091081">
    <property type="protein sequence ID" value="MBW0572956.1"/>
    <property type="molecule type" value="Genomic_DNA"/>
</dbReference>
<evidence type="ECO:0000313" key="1">
    <source>
        <dbReference type="EMBL" id="MBW0572956.1"/>
    </source>
</evidence>
<comment type="caution">
    <text evidence="1">The sequence shown here is derived from an EMBL/GenBank/DDBJ whole genome shotgun (WGS) entry which is preliminary data.</text>
</comment>
<keyword evidence="2" id="KW-1185">Reference proteome</keyword>
<dbReference type="AlphaFoldDB" id="A0A9Q3K2U7"/>
<dbReference type="OrthoDB" id="3253623at2759"/>
<protein>
    <submittedName>
        <fullName evidence="1">Uncharacterized protein</fullName>
    </submittedName>
</protein>